<organism evidence="3 4">
    <name type="scientific">Phytoactinopolyspora alkaliphila</name>
    <dbReference type="NCBI Taxonomy" id="1783498"/>
    <lineage>
        <taxon>Bacteria</taxon>
        <taxon>Bacillati</taxon>
        <taxon>Actinomycetota</taxon>
        <taxon>Actinomycetes</taxon>
        <taxon>Jiangellales</taxon>
        <taxon>Jiangellaceae</taxon>
        <taxon>Phytoactinopolyspora</taxon>
    </lineage>
</organism>
<proteinExistence type="predicted"/>
<evidence type="ECO:0000256" key="1">
    <source>
        <dbReference type="SAM" id="MobiDB-lite"/>
    </source>
</evidence>
<protein>
    <submittedName>
        <fullName evidence="3">DUF1707 domain-containing protein</fullName>
    </submittedName>
</protein>
<dbReference type="InterPro" id="IPR012551">
    <property type="entry name" value="DUF1707_SHOCT-like"/>
</dbReference>
<evidence type="ECO:0000313" key="4">
    <source>
        <dbReference type="Proteomes" id="UP000469185"/>
    </source>
</evidence>
<dbReference type="RefSeq" id="WP_163817787.1">
    <property type="nucleotide sequence ID" value="NZ_JAAGOB010000003.1"/>
</dbReference>
<dbReference type="EMBL" id="JAAGOB010000003">
    <property type="protein sequence ID" value="NED95282.1"/>
    <property type="molecule type" value="Genomic_DNA"/>
</dbReference>
<evidence type="ECO:0000313" key="3">
    <source>
        <dbReference type="EMBL" id="NED95282.1"/>
    </source>
</evidence>
<dbReference type="AlphaFoldDB" id="A0A6N9YJZ8"/>
<feature type="region of interest" description="Disordered" evidence="1">
    <location>
        <begin position="79"/>
        <end position="116"/>
    </location>
</feature>
<accession>A0A6N9YJZ8</accession>
<name>A0A6N9YJZ8_9ACTN</name>
<gene>
    <name evidence="3" type="ORF">G1H11_08130</name>
</gene>
<dbReference type="Proteomes" id="UP000469185">
    <property type="component" value="Unassembled WGS sequence"/>
</dbReference>
<dbReference type="PANTHER" id="PTHR40763">
    <property type="entry name" value="MEMBRANE PROTEIN-RELATED"/>
    <property type="match status" value="1"/>
</dbReference>
<feature type="domain" description="DUF1707" evidence="2">
    <location>
        <begin position="25"/>
        <end position="77"/>
    </location>
</feature>
<keyword evidence="4" id="KW-1185">Reference proteome</keyword>
<feature type="compositionally biased region" description="Low complexity" evidence="1">
    <location>
        <begin position="90"/>
        <end position="104"/>
    </location>
</feature>
<dbReference type="Pfam" id="PF08044">
    <property type="entry name" value="DUF1707"/>
    <property type="match status" value="1"/>
</dbReference>
<sequence>MTDETPDARRPAKNEFPTVQSPADLRCSDVDRERVAEALRQAAGDGRLTLTELEERLDATFQARTYGDLQPITRDLPQGPYPIPGGTSVPQPWAARPPASRPASSPVPAPDYRPGTPVAKEQINAILSEEKRTGRWEVPARLDVVPILGSVELDFTEAVVRSPEVEIRLGVALGSVTIIVPEGIDVRMDSITNVLGERKMKLDAPVTPGGPICRISGFVLLGEVTVRPPKKKRFGNGN</sequence>
<comment type="caution">
    <text evidence="3">The sequence shown here is derived from an EMBL/GenBank/DDBJ whole genome shotgun (WGS) entry which is preliminary data.</text>
</comment>
<evidence type="ECO:0000259" key="2">
    <source>
        <dbReference type="Pfam" id="PF08044"/>
    </source>
</evidence>
<reference evidence="3 4" key="1">
    <citation type="submission" date="2020-02" db="EMBL/GenBank/DDBJ databases">
        <authorList>
            <person name="Li X.-J."/>
            <person name="Feng X.-M."/>
        </authorList>
    </citation>
    <scope>NUCLEOTIDE SEQUENCE [LARGE SCALE GENOMIC DNA]</scope>
    <source>
        <strain evidence="3 4">CGMCC 4.7225</strain>
    </source>
</reference>
<feature type="compositionally biased region" description="Basic and acidic residues" evidence="1">
    <location>
        <begin position="1"/>
        <end position="13"/>
    </location>
</feature>
<dbReference type="PANTHER" id="PTHR40763:SF4">
    <property type="entry name" value="DUF1707 DOMAIN-CONTAINING PROTEIN"/>
    <property type="match status" value="1"/>
</dbReference>
<feature type="region of interest" description="Disordered" evidence="1">
    <location>
        <begin position="1"/>
        <end position="27"/>
    </location>
</feature>